<reference evidence="3" key="3">
    <citation type="submission" date="2023-04" db="EMBL/GenBank/DDBJ databases">
        <authorList>
            <person name="Wang Y."/>
        </authorList>
    </citation>
    <scope>NUCLEOTIDE SEQUENCE</scope>
    <source>
        <strain evidence="3">ZW18</strain>
    </source>
</reference>
<dbReference type="EMBL" id="CP123735">
    <property type="protein sequence ID" value="WGO85688.1"/>
    <property type="molecule type" value="Genomic_DNA"/>
</dbReference>
<dbReference type="Proteomes" id="UP000181860">
    <property type="component" value="Unassembled WGS sequence"/>
</dbReference>
<reference evidence="2 4" key="1">
    <citation type="submission" date="2016-10" db="EMBL/GenBank/DDBJ databases">
        <authorList>
            <person name="Varghese N."/>
            <person name="Submissions S."/>
        </authorList>
    </citation>
    <scope>NUCLEOTIDE SEQUENCE [LARGE SCALE GENOMIC DNA]</scope>
    <source>
        <strain evidence="2 4">ATCC 43761</strain>
    </source>
</reference>
<dbReference type="NCBIfam" id="NF003339">
    <property type="entry name" value="PRK04351.1"/>
    <property type="match status" value="1"/>
</dbReference>
<keyword evidence="4" id="KW-1185">Reference proteome</keyword>
<dbReference type="Pfam" id="PF17283">
    <property type="entry name" value="Zn_ribbon_SprT"/>
    <property type="match status" value="1"/>
</dbReference>
<dbReference type="Pfam" id="PF10263">
    <property type="entry name" value="SprT-like"/>
    <property type="match status" value="1"/>
</dbReference>
<evidence type="ECO:0000313" key="5">
    <source>
        <dbReference type="Proteomes" id="UP001242513"/>
    </source>
</evidence>
<proteinExistence type="predicted"/>
<dbReference type="InterPro" id="IPR006640">
    <property type="entry name" value="SprT-like_domain"/>
</dbReference>
<gene>
    <name evidence="3" type="ORF">QEJ78_10265</name>
    <name evidence="2" type="ORF">SAMN02983011_01067</name>
</gene>
<accession>A0AAX3UDC7</accession>
<evidence type="ECO:0000259" key="1">
    <source>
        <dbReference type="SMART" id="SM00731"/>
    </source>
</evidence>
<dbReference type="Proteomes" id="UP001242513">
    <property type="component" value="Chromosome"/>
</dbReference>
<dbReference type="GO" id="GO:0006950">
    <property type="term" value="P:response to stress"/>
    <property type="evidence" value="ECO:0007669"/>
    <property type="project" value="UniProtKB-ARBA"/>
</dbReference>
<evidence type="ECO:0000313" key="4">
    <source>
        <dbReference type="Proteomes" id="UP000181860"/>
    </source>
</evidence>
<dbReference type="RefSeq" id="WP_025084125.1">
    <property type="nucleotide sequence ID" value="NZ_CP123735.1"/>
</dbReference>
<evidence type="ECO:0000313" key="2">
    <source>
        <dbReference type="EMBL" id="SDA51657.1"/>
    </source>
</evidence>
<dbReference type="InterPro" id="IPR035240">
    <property type="entry name" value="SprT_Zn_ribbon"/>
</dbReference>
<name>A0AAX3UDC7_9LACO</name>
<reference evidence="3" key="2">
    <citation type="journal article" date="2022" name="Food Funct.">
        <title>Lactobacillus kefiranofaciens ZW18 from Kefir enhances the anti-tumor effect of anti-programmed cell death 1 (PD-1) immunotherapy by modulating the gut microbiota.</title>
        <authorList>
            <person name="Zhao J."/>
            <person name="Wang Y."/>
            <person name="Wang J."/>
            <person name="Lv M."/>
            <person name="Zhou C."/>
            <person name="Jia L."/>
            <person name="Geng W."/>
        </authorList>
    </citation>
    <scope>NUCLEOTIDE SEQUENCE</scope>
    <source>
        <strain evidence="3">ZW18</strain>
    </source>
</reference>
<dbReference type="SMART" id="SM00731">
    <property type="entry name" value="SprT"/>
    <property type="match status" value="1"/>
</dbReference>
<feature type="domain" description="SprT-like" evidence="1">
    <location>
        <begin position="4"/>
        <end position="148"/>
    </location>
</feature>
<dbReference type="AlphaFoldDB" id="A0AAX3UDC7"/>
<organism evidence="3 5">
    <name type="scientific">Lactobacillus kefiranofaciens</name>
    <dbReference type="NCBI Taxonomy" id="267818"/>
    <lineage>
        <taxon>Bacteria</taxon>
        <taxon>Bacillati</taxon>
        <taxon>Bacillota</taxon>
        <taxon>Bacilli</taxon>
        <taxon>Lactobacillales</taxon>
        <taxon>Lactobacillaceae</taxon>
        <taxon>Lactobacillus</taxon>
    </lineage>
</organism>
<dbReference type="EMBL" id="FMXC01000009">
    <property type="protein sequence ID" value="SDA51657.1"/>
    <property type="molecule type" value="Genomic_DNA"/>
</dbReference>
<protein>
    <submittedName>
        <fullName evidence="3">SprT family protein</fullName>
    </submittedName>
    <submittedName>
        <fullName evidence="2">SprT-like protein</fullName>
    </submittedName>
</protein>
<sequence>MNQQELQQLVEQISRQYFHRPFIHQVKINRRMTTTGGRYHLDDHHLEINAHFLTPQYHDYLIGIIKHELCHYHLHRLGLGYQHKDRDFKTLLQKVGGSCYAPDIGLRRQKKYNYLYVCANCGLHYPRMRKINTRRYRCGKCKGALRLATVFERKKNKI</sequence>
<evidence type="ECO:0000313" key="3">
    <source>
        <dbReference type="EMBL" id="WGO85688.1"/>
    </source>
</evidence>